<keyword evidence="7" id="KW-0969">Cilium</keyword>
<dbReference type="GO" id="GO:0016020">
    <property type="term" value="C:membrane"/>
    <property type="evidence" value="ECO:0007669"/>
    <property type="project" value="InterPro"/>
</dbReference>
<sequence>MENYAQELLFTLMALILVIALAWLFLKALKGFHVKQSGSNRINLLLTLPVGSRERVVVVAYRQHEYLVGITAGGMTLLDKMLIDEQNGSVNRDSPEG</sequence>
<comment type="caution">
    <text evidence="7">The sequence shown here is derived from an EMBL/GenBank/DDBJ whole genome shotgun (WGS) entry which is preliminary data.</text>
</comment>
<keyword evidence="7" id="KW-0966">Cell projection</keyword>
<feature type="transmembrane region" description="Helical" evidence="6">
    <location>
        <begin position="6"/>
        <end position="26"/>
    </location>
</feature>
<evidence type="ECO:0000313" key="7">
    <source>
        <dbReference type="EMBL" id="MCG7937445.1"/>
    </source>
</evidence>
<dbReference type="Pfam" id="PF04347">
    <property type="entry name" value="FliO"/>
    <property type="match status" value="1"/>
</dbReference>
<evidence type="ECO:0000256" key="6">
    <source>
        <dbReference type="SAM" id="Phobius"/>
    </source>
</evidence>
<evidence type="ECO:0000256" key="5">
    <source>
        <dbReference type="ARBA" id="ARBA00023136"/>
    </source>
</evidence>
<dbReference type="GO" id="GO:0044781">
    <property type="term" value="P:bacterial-type flagellum organization"/>
    <property type="evidence" value="ECO:0007669"/>
    <property type="project" value="InterPro"/>
</dbReference>
<protein>
    <submittedName>
        <fullName evidence="7">Flagellar biosynthetic protein FliO</fullName>
    </submittedName>
</protein>
<keyword evidence="5 6" id="KW-0472">Membrane</keyword>
<evidence type="ECO:0000256" key="1">
    <source>
        <dbReference type="ARBA" id="ARBA00004236"/>
    </source>
</evidence>
<dbReference type="InterPro" id="IPR022781">
    <property type="entry name" value="Flagellar_biosynth_FliO"/>
</dbReference>
<dbReference type="EMBL" id="JAEPDI010000001">
    <property type="protein sequence ID" value="MCG7937445.1"/>
    <property type="molecule type" value="Genomic_DNA"/>
</dbReference>
<evidence type="ECO:0000256" key="2">
    <source>
        <dbReference type="ARBA" id="ARBA00022475"/>
    </source>
</evidence>
<keyword evidence="4 6" id="KW-1133">Transmembrane helix</keyword>
<keyword evidence="3 6" id="KW-0812">Transmembrane</keyword>
<evidence type="ECO:0000256" key="3">
    <source>
        <dbReference type="ARBA" id="ARBA00022692"/>
    </source>
</evidence>
<dbReference type="Proteomes" id="UP000886687">
    <property type="component" value="Unassembled WGS sequence"/>
</dbReference>
<accession>A0A9E4MZ80</accession>
<comment type="subcellular location">
    <subcellularLocation>
        <location evidence="1">Cell membrane</location>
    </subcellularLocation>
</comment>
<keyword evidence="2" id="KW-1003">Cell membrane</keyword>
<organism evidence="7 8">
    <name type="scientific">Candidatus Thiodiazotropha lotti</name>
    <dbReference type="NCBI Taxonomy" id="2792787"/>
    <lineage>
        <taxon>Bacteria</taxon>
        <taxon>Pseudomonadati</taxon>
        <taxon>Pseudomonadota</taxon>
        <taxon>Gammaproteobacteria</taxon>
        <taxon>Chromatiales</taxon>
        <taxon>Sedimenticolaceae</taxon>
        <taxon>Candidatus Thiodiazotropha</taxon>
    </lineage>
</organism>
<dbReference type="AlphaFoldDB" id="A0A9E4MZ80"/>
<name>A0A9E4MZ80_9GAMM</name>
<gene>
    <name evidence="7" type="ORF">JAZ04_01115</name>
</gene>
<keyword evidence="7" id="KW-0282">Flagellum</keyword>
<proteinExistence type="predicted"/>
<evidence type="ECO:0000256" key="4">
    <source>
        <dbReference type="ARBA" id="ARBA00022989"/>
    </source>
</evidence>
<reference evidence="7" key="1">
    <citation type="journal article" date="2021" name="Proc. Natl. Acad. Sci. U.S.A.">
        <title>Global biogeography of chemosynthetic symbionts reveals both localized and globally distributed symbiont groups. .</title>
        <authorList>
            <person name="Osvatic J.T."/>
            <person name="Wilkins L.G.E."/>
            <person name="Leibrecht L."/>
            <person name="Leray M."/>
            <person name="Zauner S."/>
            <person name="Polzin J."/>
            <person name="Camacho Y."/>
            <person name="Gros O."/>
            <person name="van Gils J.A."/>
            <person name="Eisen J.A."/>
            <person name="Petersen J.M."/>
            <person name="Yuen B."/>
        </authorList>
    </citation>
    <scope>NUCLEOTIDE SEQUENCE</scope>
    <source>
        <strain evidence="7">MAGL173</strain>
    </source>
</reference>
<evidence type="ECO:0000313" key="8">
    <source>
        <dbReference type="Proteomes" id="UP000886687"/>
    </source>
</evidence>